<keyword evidence="1" id="KW-0472">Membrane</keyword>
<dbReference type="AlphaFoldDB" id="A0A0W0Z6X7"/>
<dbReference type="PANTHER" id="PTHR40278">
    <property type="entry name" value="DNA UTILIZATION PROTEIN HOFN"/>
    <property type="match status" value="1"/>
</dbReference>
<evidence type="ECO:0000256" key="1">
    <source>
        <dbReference type="SAM" id="Phobius"/>
    </source>
</evidence>
<keyword evidence="1" id="KW-1133">Transmembrane helix</keyword>
<evidence type="ECO:0000313" key="2">
    <source>
        <dbReference type="EMBL" id="KTD64884.1"/>
    </source>
</evidence>
<dbReference type="GO" id="GO:0043107">
    <property type="term" value="P:type IV pilus-dependent motility"/>
    <property type="evidence" value="ECO:0007669"/>
    <property type="project" value="TreeGrafter"/>
</dbReference>
<keyword evidence="3" id="KW-1185">Reference proteome</keyword>
<proteinExistence type="predicted"/>
<dbReference type="GO" id="GO:0043683">
    <property type="term" value="P:type IV pilus assembly"/>
    <property type="evidence" value="ECO:0007669"/>
    <property type="project" value="TreeGrafter"/>
</dbReference>
<gene>
    <name evidence="2" type="primary">pilN</name>
    <name evidence="2" type="ORF">Lspi_1051</name>
</gene>
<keyword evidence="1" id="KW-0812">Transmembrane</keyword>
<dbReference type="EMBL" id="LNYX01000012">
    <property type="protein sequence ID" value="KTD64884.1"/>
    <property type="molecule type" value="Genomic_DNA"/>
</dbReference>
<protein>
    <submittedName>
        <fullName evidence="2">Tfp pilus assembly protein PilN</fullName>
    </submittedName>
</protein>
<dbReference type="PANTHER" id="PTHR40278:SF2">
    <property type="entry name" value="TYPE IV PILUS INNER MEMBRANE COMPONENT PILN"/>
    <property type="match status" value="1"/>
</dbReference>
<dbReference type="PATRIC" id="fig|452.5.peg.1153"/>
<dbReference type="InterPro" id="IPR052534">
    <property type="entry name" value="Extracell_DNA_Util/SecSys_Comp"/>
</dbReference>
<dbReference type="RefSeq" id="WP_058482984.1">
    <property type="nucleotide sequence ID" value="NZ_CAAAII010000003.1"/>
</dbReference>
<sequence>MTEINLLPWRELKREHEKKQFTTMLFGALVLAAGLVFMINYYAISLVDGQTRRNQRLQDEITIFNKQIQEIKKLKEIREALISRMNIVQNLQATRTLTVHLFDELVKVVPDGVYLTKVKRVEHRVTVLGYSESNSSVSTLMRNIELNPWINDPELTEIKKNIDSKTGDYAQTSNEFKLSFTLKSDNKIDGKS</sequence>
<feature type="transmembrane region" description="Helical" evidence="1">
    <location>
        <begin position="21"/>
        <end position="44"/>
    </location>
</feature>
<dbReference type="OrthoDB" id="5296173at2"/>
<accession>A0A0W0Z6X7</accession>
<comment type="caution">
    <text evidence="2">The sequence shown here is derived from an EMBL/GenBank/DDBJ whole genome shotgun (WGS) entry which is preliminary data.</text>
</comment>
<dbReference type="Pfam" id="PF05137">
    <property type="entry name" value="PilN"/>
    <property type="match status" value="1"/>
</dbReference>
<name>A0A0W0Z6X7_LEGSP</name>
<dbReference type="InterPro" id="IPR007813">
    <property type="entry name" value="PilN"/>
</dbReference>
<evidence type="ECO:0000313" key="3">
    <source>
        <dbReference type="Proteomes" id="UP000054877"/>
    </source>
</evidence>
<organism evidence="2 3">
    <name type="scientific">Legionella spiritensis</name>
    <dbReference type="NCBI Taxonomy" id="452"/>
    <lineage>
        <taxon>Bacteria</taxon>
        <taxon>Pseudomonadati</taxon>
        <taxon>Pseudomonadota</taxon>
        <taxon>Gammaproteobacteria</taxon>
        <taxon>Legionellales</taxon>
        <taxon>Legionellaceae</taxon>
        <taxon>Legionella</taxon>
    </lineage>
</organism>
<dbReference type="Proteomes" id="UP000054877">
    <property type="component" value="Unassembled WGS sequence"/>
</dbReference>
<reference evidence="2 3" key="1">
    <citation type="submission" date="2015-11" db="EMBL/GenBank/DDBJ databases">
        <title>Genomic analysis of 38 Legionella species identifies large and diverse effector repertoires.</title>
        <authorList>
            <person name="Burstein D."/>
            <person name="Amaro F."/>
            <person name="Zusman T."/>
            <person name="Lifshitz Z."/>
            <person name="Cohen O."/>
            <person name="Gilbert J.A."/>
            <person name="Pupko T."/>
            <person name="Shuman H.A."/>
            <person name="Segal G."/>
        </authorList>
    </citation>
    <scope>NUCLEOTIDE SEQUENCE [LARGE SCALE GENOMIC DNA]</scope>
    <source>
        <strain evidence="2 3">Mt.St.Helens-9</strain>
    </source>
</reference>
<dbReference type="STRING" id="452.Lspi_1051"/>